<evidence type="ECO:0000256" key="1">
    <source>
        <dbReference type="ARBA" id="ARBA00004651"/>
    </source>
</evidence>
<keyword evidence="3" id="KW-0813">Transport</keyword>
<evidence type="ECO:0000256" key="7">
    <source>
        <dbReference type="ARBA" id="ARBA00023136"/>
    </source>
</evidence>
<reference evidence="9 10" key="1">
    <citation type="submission" date="2018-06" db="EMBL/GenBank/DDBJ databases">
        <title>Comparative genomics of Brasilonema spp. strains.</title>
        <authorList>
            <person name="Alvarenga D.O."/>
            <person name="Fiore M.F."/>
            <person name="Varani A.M."/>
        </authorList>
    </citation>
    <scope>NUCLEOTIDE SEQUENCE [LARGE SCALE GENOMIC DNA]</scope>
    <source>
        <strain evidence="9 10">SPC951</strain>
    </source>
</reference>
<keyword evidence="5 8" id="KW-0812">Transmembrane</keyword>
<evidence type="ECO:0000256" key="5">
    <source>
        <dbReference type="ARBA" id="ARBA00022692"/>
    </source>
</evidence>
<evidence type="ECO:0000313" key="9">
    <source>
        <dbReference type="EMBL" id="NMG17931.1"/>
    </source>
</evidence>
<sequence length="261" mass="28227">MCEEVNLTTAQACFLFVAAVLGGTLTSVASGGGFLLFPALIFIGLPSINANATSMTAGWLGCAVSVAAYRHELSGQQRISLVLGSISLVGGMIGALLLLYTPTDIFDRLIPYLLLLSTLLFTFGGKITTWLHSDLEDSRRSLLTASVIQFFLAIYGGFYGAGVAMLMLATMEMLGMKNIHKMNALKMLLMSCTSGFAVVTYVIAGVVAWQPAVFMMLGTVVGGYGGAYYARKLQPDLVKRFIIIVSFAMTYYFFIRAYYTH</sequence>
<evidence type="ECO:0000256" key="6">
    <source>
        <dbReference type="ARBA" id="ARBA00022989"/>
    </source>
</evidence>
<comment type="subcellular location">
    <subcellularLocation>
        <location evidence="1 8">Cell membrane</location>
        <topology evidence="1 8">Multi-pass membrane protein</topology>
    </subcellularLocation>
</comment>
<keyword evidence="6 8" id="KW-1133">Transmembrane helix</keyword>
<accession>A0ABX1P0X4</accession>
<feature type="transmembrane region" description="Helical" evidence="8">
    <location>
        <begin position="212"/>
        <end position="229"/>
    </location>
</feature>
<evidence type="ECO:0000256" key="2">
    <source>
        <dbReference type="ARBA" id="ARBA00009142"/>
    </source>
</evidence>
<name>A0ABX1P0X4_9CYAN</name>
<feature type="transmembrane region" description="Helical" evidence="8">
    <location>
        <begin position="143"/>
        <end position="166"/>
    </location>
</feature>
<comment type="similarity">
    <text evidence="2 8">Belongs to the 4-toluene sulfonate uptake permease (TSUP) (TC 2.A.102) family.</text>
</comment>
<organism evidence="9 10">
    <name type="scientific">Brasilonema bromeliae SPC951</name>
    <dbReference type="NCBI Taxonomy" id="385972"/>
    <lineage>
        <taxon>Bacteria</taxon>
        <taxon>Bacillati</taxon>
        <taxon>Cyanobacteriota</taxon>
        <taxon>Cyanophyceae</taxon>
        <taxon>Nostocales</taxon>
        <taxon>Scytonemataceae</taxon>
        <taxon>Brasilonema</taxon>
        <taxon>Bromeliae group (in: Brasilonema)</taxon>
    </lineage>
</organism>
<evidence type="ECO:0000256" key="8">
    <source>
        <dbReference type="RuleBase" id="RU363041"/>
    </source>
</evidence>
<gene>
    <name evidence="9" type="ORF">DP116_00115</name>
</gene>
<feature type="transmembrane region" description="Helical" evidence="8">
    <location>
        <begin position="12"/>
        <end position="45"/>
    </location>
</feature>
<protein>
    <recommendedName>
        <fullName evidence="8">Probable membrane transporter protein</fullName>
    </recommendedName>
</protein>
<feature type="transmembrane region" description="Helical" evidence="8">
    <location>
        <begin position="241"/>
        <end position="259"/>
    </location>
</feature>
<proteinExistence type="inferred from homology"/>
<dbReference type="EMBL" id="QMEB01000001">
    <property type="protein sequence ID" value="NMG17931.1"/>
    <property type="molecule type" value="Genomic_DNA"/>
</dbReference>
<keyword evidence="4 8" id="KW-1003">Cell membrane</keyword>
<evidence type="ECO:0000256" key="3">
    <source>
        <dbReference type="ARBA" id="ARBA00022448"/>
    </source>
</evidence>
<comment type="caution">
    <text evidence="9">The sequence shown here is derived from an EMBL/GenBank/DDBJ whole genome shotgun (WGS) entry which is preliminary data.</text>
</comment>
<dbReference type="PANTHER" id="PTHR30269">
    <property type="entry name" value="TRANSMEMBRANE PROTEIN YFCA"/>
    <property type="match status" value="1"/>
</dbReference>
<feature type="transmembrane region" description="Helical" evidence="8">
    <location>
        <begin position="79"/>
        <end position="100"/>
    </location>
</feature>
<keyword evidence="10" id="KW-1185">Reference proteome</keyword>
<dbReference type="PANTHER" id="PTHR30269:SF0">
    <property type="entry name" value="MEMBRANE TRANSPORTER PROTEIN YFCA-RELATED"/>
    <property type="match status" value="1"/>
</dbReference>
<dbReference type="Pfam" id="PF01925">
    <property type="entry name" value="TauE"/>
    <property type="match status" value="1"/>
</dbReference>
<dbReference type="InterPro" id="IPR052017">
    <property type="entry name" value="TSUP"/>
</dbReference>
<evidence type="ECO:0000256" key="4">
    <source>
        <dbReference type="ARBA" id="ARBA00022475"/>
    </source>
</evidence>
<feature type="transmembrane region" description="Helical" evidence="8">
    <location>
        <begin position="112"/>
        <end position="131"/>
    </location>
</feature>
<dbReference type="InterPro" id="IPR002781">
    <property type="entry name" value="TM_pro_TauE-like"/>
</dbReference>
<evidence type="ECO:0000313" key="10">
    <source>
        <dbReference type="Proteomes" id="UP000718564"/>
    </source>
</evidence>
<feature type="transmembrane region" description="Helical" evidence="8">
    <location>
        <begin position="187"/>
        <end position="206"/>
    </location>
</feature>
<dbReference type="Proteomes" id="UP000718564">
    <property type="component" value="Unassembled WGS sequence"/>
</dbReference>
<keyword evidence="7 8" id="KW-0472">Membrane</keyword>